<protein>
    <submittedName>
        <fullName evidence="2">Uncharacterized protein</fullName>
    </submittedName>
</protein>
<dbReference type="EMBL" id="VTPC01073082">
    <property type="protein sequence ID" value="KAF2888871.1"/>
    <property type="molecule type" value="Genomic_DNA"/>
</dbReference>
<dbReference type="Proteomes" id="UP000801492">
    <property type="component" value="Unassembled WGS sequence"/>
</dbReference>
<dbReference type="AlphaFoldDB" id="A0A8K0G7N9"/>
<name>A0A8K0G7N9_IGNLU</name>
<accession>A0A8K0G7N9</accession>
<gene>
    <name evidence="2" type="ORF">ILUMI_17302</name>
</gene>
<feature type="region of interest" description="Disordered" evidence="1">
    <location>
        <begin position="26"/>
        <end position="47"/>
    </location>
</feature>
<sequence length="85" mass="9597">MAYGLTTDDTRRFAYGAAVQNETGITTVRNPKKKKEDNYDSSSEDENIAYKELSETVTCEPEEIDYDTIFEEKFAIVKLPGGVFT</sequence>
<comment type="caution">
    <text evidence="2">The sequence shown here is derived from an EMBL/GenBank/DDBJ whole genome shotgun (WGS) entry which is preliminary data.</text>
</comment>
<evidence type="ECO:0000256" key="1">
    <source>
        <dbReference type="SAM" id="MobiDB-lite"/>
    </source>
</evidence>
<evidence type="ECO:0000313" key="2">
    <source>
        <dbReference type="EMBL" id="KAF2888871.1"/>
    </source>
</evidence>
<reference evidence="2" key="1">
    <citation type="submission" date="2019-08" db="EMBL/GenBank/DDBJ databases">
        <title>The genome of the North American firefly Photinus pyralis.</title>
        <authorList>
            <consortium name="Photinus pyralis genome working group"/>
            <person name="Fallon T.R."/>
            <person name="Sander Lower S.E."/>
            <person name="Weng J.-K."/>
        </authorList>
    </citation>
    <scope>NUCLEOTIDE SEQUENCE</scope>
    <source>
        <strain evidence="2">TRF0915ILg1</strain>
        <tissue evidence="2">Whole body</tissue>
    </source>
</reference>
<organism evidence="2 3">
    <name type="scientific">Ignelater luminosus</name>
    <name type="common">Cucubano</name>
    <name type="synonym">Pyrophorus luminosus</name>
    <dbReference type="NCBI Taxonomy" id="2038154"/>
    <lineage>
        <taxon>Eukaryota</taxon>
        <taxon>Metazoa</taxon>
        <taxon>Ecdysozoa</taxon>
        <taxon>Arthropoda</taxon>
        <taxon>Hexapoda</taxon>
        <taxon>Insecta</taxon>
        <taxon>Pterygota</taxon>
        <taxon>Neoptera</taxon>
        <taxon>Endopterygota</taxon>
        <taxon>Coleoptera</taxon>
        <taxon>Polyphaga</taxon>
        <taxon>Elateriformia</taxon>
        <taxon>Elateroidea</taxon>
        <taxon>Elateridae</taxon>
        <taxon>Agrypninae</taxon>
        <taxon>Pyrophorini</taxon>
        <taxon>Ignelater</taxon>
    </lineage>
</organism>
<evidence type="ECO:0000313" key="3">
    <source>
        <dbReference type="Proteomes" id="UP000801492"/>
    </source>
</evidence>
<keyword evidence="3" id="KW-1185">Reference proteome</keyword>
<proteinExistence type="predicted"/>